<gene>
    <name evidence="1" type="ORF">FCC1311_101202</name>
</gene>
<organism evidence="1 2">
    <name type="scientific">Hondaea fermentalgiana</name>
    <dbReference type="NCBI Taxonomy" id="2315210"/>
    <lineage>
        <taxon>Eukaryota</taxon>
        <taxon>Sar</taxon>
        <taxon>Stramenopiles</taxon>
        <taxon>Bigyra</taxon>
        <taxon>Labyrinthulomycetes</taxon>
        <taxon>Thraustochytrida</taxon>
        <taxon>Thraustochytriidae</taxon>
        <taxon>Hondaea</taxon>
    </lineage>
</organism>
<protein>
    <submittedName>
        <fullName evidence="1">Uncharacterized protein</fullName>
    </submittedName>
</protein>
<comment type="caution">
    <text evidence="1">The sequence shown here is derived from an EMBL/GenBank/DDBJ whole genome shotgun (WGS) entry which is preliminary data.</text>
</comment>
<dbReference type="AlphaFoldDB" id="A0A2R5GSP5"/>
<sequence length="157" mass="18021">MEDSTRGGEPAQLVNREVYEIVKARLETYEDIARQCSVDSVASLRDLTHARWICETVYTTLRGEEQFSFETLQAFIQEARSKFGLTKMTKSEWLQLVNLRPLESVRPKRETQMVNEAPTRFPEIYDAEGENLLLELIRTTFYSSEAGKDATGDAMET</sequence>
<dbReference type="Proteomes" id="UP000241890">
    <property type="component" value="Unassembled WGS sequence"/>
</dbReference>
<proteinExistence type="predicted"/>
<reference evidence="1 2" key="1">
    <citation type="submission" date="2017-12" db="EMBL/GenBank/DDBJ databases">
        <title>Sequencing, de novo assembly and annotation of complete genome of a new Thraustochytrid species, strain FCC1311.</title>
        <authorList>
            <person name="Sedici K."/>
            <person name="Godart F."/>
            <person name="Aiese Cigliano R."/>
            <person name="Sanseverino W."/>
            <person name="Barakat M."/>
            <person name="Ortet P."/>
            <person name="Marechal E."/>
            <person name="Cagnac O."/>
            <person name="Amato A."/>
        </authorList>
    </citation>
    <scope>NUCLEOTIDE SEQUENCE [LARGE SCALE GENOMIC DNA]</scope>
</reference>
<dbReference type="InterPro" id="IPR038324">
    <property type="entry name" value="Rpb4/RPC9_sf"/>
</dbReference>
<dbReference type="EMBL" id="BEYU01000172">
    <property type="protein sequence ID" value="GBG33897.1"/>
    <property type="molecule type" value="Genomic_DNA"/>
</dbReference>
<evidence type="ECO:0000313" key="1">
    <source>
        <dbReference type="EMBL" id="GBG33897.1"/>
    </source>
</evidence>
<accession>A0A2R5GSP5</accession>
<dbReference type="InParanoid" id="A0A2R5GSP5"/>
<keyword evidence="2" id="KW-1185">Reference proteome</keyword>
<evidence type="ECO:0000313" key="2">
    <source>
        <dbReference type="Proteomes" id="UP000241890"/>
    </source>
</evidence>
<dbReference type="Gene3D" id="1.20.1250.40">
    <property type="match status" value="1"/>
</dbReference>
<name>A0A2R5GSP5_9STRA</name>